<evidence type="ECO:0000256" key="1">
    <source>
        <dbReference type="SAM" id="MobiDB-lite"/>
    </source>
</evidence>
<gene>
    <name evidence="2" type="ORF">IEQ31_25205</name>
</gene>
<dbReference type="Proteomes" id="UP000653231">
    <property type="component" value="Unassembled WGS sequence"/>
</dbReference>
<protein>
    <submittedName>
        <fullName evidence="2">Uncharacterized protein</fullName>
    </submittedName>
</protein>
<reference evidence="2 3" key="1">
    <citation type="submission" date="2020-09" db="EMBL/GenBank/DDBJ databases">
        <title>Actinomycete isolated from the Camponotus japonicus Mayr.</title>
        <authorList>
            <person name="Gong X."/>
        </authorList>
    </citation>
    <scope>NUCLEOTIDE SEQUENCE [LARGE SCALE GENOMIC DNA]</scope>
    <source>
        <strain evidence="2 3">2C-HV3</strain>
    </source>
</reference>
<evidence type="ECO:0000313" key="2">
    <source>
        <dbReference type="EMBL" id="MBD3146464.1"/>
    </source>
</evidence>
<feature type="compositionally biased region" description="Acidic residues" evidence="1">
    <location>
        <begin position="40"/>
        <end position="51"/>
    </location>
</feature>
<sequence length="70" mass="7769">MAVSEQFPPFAAPDADVAAEGEPGGAGTDPFPGDIHWYDLPDDDAAPEEDDHLTPGRRLWRALWRALRRR</sequence>
<evidence type="ECO:0000313" key="3">
    <source>
        <dbReference type="Proteomes" id="UP000653231"/>
    </source>
</evidence>
<dbReference type="RefSeq" id="WP_191053764.1">
    <property type="nucleotide sequence ID" value="NZ_JACXRZ010000020.1"/>
</dbReference>
<name>A0ABR8L9P1_9ACTN</name>
<dbReference type="EMBL" id="JACXRZ010000020">
    <property type="protein sequence ID" value="MBD3146464.1"/>
    <property type="molecule type" value="Genomic_DNA"/>
</dbReference>
<feature type="region of interest" description="Disordered" evidence="1">
    <location>
        <begin position="1"/>
        <end position="52"/>
    </location>
</feature>
<accession>A0ABR8L9P1</accession>
<keyword evidence="3" id="KW-1185">Reference proteome</keyword>
<comment type="caution">
    <text evidence="2">The sequence shown here is derived from an EMBL/GenBank/DDBJ whole genome shotgun (WGS) entry which is preliminary data.</text>
</comment>
<proteinExistence type="predicted"/>
<feature type="compositionally biased region" description="Low complexity" evidence="1">
    <location>
        <begin position="7"/>
        <end position="18"/>
    </location>
</feature>
<organism evidence="2 3">
    <name type="scientific">Microbispora bryophytorum subsp. camponoti</name>
    <dbReference type="NCBI Taxonomy" id="1677852"/>
    <lineage>
        <taxon>Bacteria</taxon>
        <taxon>Bacillati</taxon>
        <taxon>Actinomycetota</taxon>
        <taxon>Actinomycetes</taxon>
        <taxon>Streptosporangiales</taxon>
        <taxon>Streptosporangiaceae</taxon>
        <taxon>Microbispora</taxon>
    </lineage>
</organism>